<comment type="caution">
    <text evidence="1">The sequence shown here is derived from an EMBL/GenBank/DDBJ whole genome shotgun (WGS) entry which is preliminary data.</text>
</comment>
<dbReference type="InParanoid" id="A0A409YTW3"/>
<evidence type="ECO:0000313" key="2">
    <source>
        <dbReference type="Proteomes" id="UP000284706"/>
    </source>
</evidence>
<sequence>MGGTRLVLPHCRLHFCVETASVALGSRPAGQSFSNSLFSSPLSSRLTTPLGASCAQKTEAWPLHLESATDVPSSQSLFTWGGTSSPLFTMITIDHAPQLSTLCTRPIPPLFTKQVPGHFGVQSLAWPLLLESATGKPWSHLETSSPSGGTNDSSVVCLKIYPNQTNITLMHLLRLSPGRADWSVTLFMRVIGQLGATPFSVLSIPCRGPGAAPLILWLVAGVSGAPRSANFAHNFFFVYFPESFADSLGCSVRPKDRGMAAPSIGECHRRYTPVPLSQSLFASGGTSPLLFTIITIDHALQLSNLCTMSITPHSQAAPKLDASSWSLQCPKPGMAAPPGECHWEVGQMIHQLRASICLAQTNISYFVCSSMINDSFFHFRYLLMGPHLARSIFDRGAGLSPGRADCPAPSIALRVGRDLITTEYHDLPALCSLMAHSYGLCLLSMCRLSPLQPLSMDTSMSKAQHGRSFVRVPLGSRYHTHHDLSTSFEVDRGLLSLLVSSSSPGGTNDSIRVHQDVSTLRRQQYPVSISQAFEVGADPELPPGYRRRL</sequence>
<name>A0A409YTW3_9AGAR</name>
<accession>A0A409YTW3</accession>
<dbReference type="Proteomes" id="UP000284706">
    <property type="component" value="Unassembled WGS sequence"/>
</dbReference>
<evidence type="ECO:0000313" key="1">
    <source>
        <dbReference type="EMBL" id="PPR06398.1"/>
    </source>
</evidence>
<keyword evidence="2" id="KW-1185">Reference proteome</keyword>
<dbReference type="EMBL" id="NHYE01000329">
    <property type="protein sequence ID" value="PPR06398.1"/>
    <property type="molecule type" value="Genomic_DNA"/>
</dbReference>
<reference evidence="1 2" key="1">
    <citation type="journal article" date="2018" name="Evol. Lett.">
        <title>Horizontal gene cluster transfer increased hallucinogenic mushroom diversity.</title>
        <authorList>
            <person name="Reynolds H.T."/>
            <person name="Vijayakumar V."/>
            <person name="Gluck-Thaler E."/>
            <person name="Korotkin H.B."/>
            <person name="Matheny P.B."/>
            <person name="Slot J.C."/>
        </authorList>
    </citation>
    <scope>NUCLEOTIDE SEQUENCE [LARGE SCALE GENOMIC DNA]</scope>
    <source>
        <strain evidence="1 2">SRW20</strain>
    </source>
</reference>
<proteinExistence type="predicted"/>
<protein>
    <submittedName>
        <fullName evidence="1">Uncharacterized protein</fullName>
    </submittedName>
</protein>
<gene>
    <name evidence="1" type="ORF">CVT26_004844</name>
</gene>
<dbReference type="AlphaFoldDB" id="A0A409YTW3"/>
<organism evidence="1 2">
    <name type="scientific">Gymnopilus dilepis</name>
    <dbReference type="NCBI Taxonomy" id="231916"/>
    <lineage>
        <taxon>Eukaryota</taxon>
        <taxon>Fungi</taxon>
        <taxon>Dikarya</taxon>
        <taxon>Basidiomycota</taxon>
        <taxon>Agaricomycotina</taxon>
        <taxon>Agaricomycetes</taxon>
        <taxon>Agaricomycetidae</taxon>
        <taxon>Agaricales</taxon>
        <taxon>Agaricineae</taxon>
        <taxon>Hymenogastraceae</taxon>
        <taxon>Gymnopilus</taxon>
    </lineage>
</organism>